<evidence type="ECO:0000256" key="1">
    <source>
        <dbReference type="ARBA" id="ARBA00005594"/>
    </source>
</evidence>
<dbReference type="GO" id="GO:0006429">
    <property type="term" value="P:leucyl-tRNA aminoacylation"/>
    <property type="evidence" value="ECO:0007669"/>
    <property type="project" value="UniProtKB-UniRule"/>
</dbReference>
<dbReference type="Gene3D" id="3.10.20.590">
    <property type="match status" value="1"/>
</dbReference>
<dbReference type="GO" id="GO:0005524">
    <property type="term" value="F:ATP binding"/>
    <property type="evidence" value="ECO:0007669"/>
    <property type="project" value="UniProtKB-UniRule"/>
</dbReference>
<dbReference type="Pfam" id="PF09334">
    <property type="entry name" value="tRNA-synt_1g"/>
    <property type="match status" value="1"/>
</dbReference>
<feature type="domain" description="Aminoacyl-tRNA synthetase class Ia" evidence="11">
    <location>
        <begin position="424"/>
        <end position="622"/>
    </location>
</feature>
<dbReference type="PRINTS" id="PR00985">
    <property type="entry name" value="TRNASYNTHLEU"/>
</dbReference>
<feature type="short sequence motif" description="'HIGH' region" evidence="9">
    <location>
        <begin position="41"/>
        <end position="51"/>
    </location>
</feature>
<evidence type="ECO:0000313" key="16">
    <source>
        <dbReference type="Proteomes" id="UP000178796"/>
    </source>
</evidence>
<dbReference type="GO" id="GO:0002161">
    <property type="term" value="F:aminoacyl-tRNA deacylase activity"/>
    <property type="evidence" value="ECO:0007669"/>
    <property type="project" value="InterPro"/>
</dbReference>
<feature type="short sequence motif" description="'KMSKS' region" evidence="9">
    <location>
        <begin position="589"/>
        <end position="593"/>
    </location>
</feature>
<accession>A0A1G2CA19</accession>
<comment type="caution">
    <text evidence="15">The sequence shown here is derived from an EMBL/GenBank/DDBJ whole genome shotgun (WGS) entry which is preliminary data.</text>
</comment>
<dbReference type="FunFam" id="3.40.50.620:FF:000003">
    <property type="entry name" value="Leucine--tRNA ligase"/>
    <property type="match status" value="1"/>
</dbReference>
<protein>
    <recommendedName>
        <fullName evidence="9">Leucine--tRNA ligase</fullName>
        <ecNumber evidence="9">6.1.1.4</ecNumber>
    </recommendedName>
    <alternativeName>
        <fullName evidence="9">Leucyl-tRNA synthetase</fullName>
        <shortName evidence="9">LeuRS</shortName>
    </alternativeName>
</protein>
<dbReference type="PANTHER" id="PTHR43740">
    <property type="entry name" value="LEUCYL-TRNA SYNTHETASE"/>
    <property type="match status" value="1"/>
</dbReference>
<dbReference type="Pfam" id="PF08264">
    <property type="entry name" value="Anticodon_1"/>
    <property type="match status" value="1"/>
</dbReference>
<evidence type="ECO:0000256" key="9">
    <source>
        <dbReference type="HAMAP-Rule" id="MF_00049"/>
    </source>
</evidence>
<evidence type="ECO:0000256" key="4">
    <source>
        <dbReference type="ARBA" id="ARBA00022741"/>
    </source>
</evidence>
<gene>
    <name evidence="9" type="primary">leuS</name>
    <name evidence="15" type="ORF">A3E09_01655</name>
</gene>
<dbReference type="CDD" id="cd00812">
    <property type="entry name" value="LeuRS_core"/>
    <property type="match status" value="1"/>
</dbReference>
<dbReference type="EMBL" id="MHKY01000043">
    <property type="protein sequence ID" value="OGY98046.1"/>
    <property type="molecule type" value="Genomic_DNA"/>
</dbReference>
<dbReference type="InterPro" id="IPR009008">
    <property type="entry name" value="Val/Leu/Ile-tRNA-synth_edit"/>
</dbReference>
<evidence type="ECO:0000259" key="13">
    <source>
        <dbReference type="Pfam" id="PF09334"/>
    </source>
</evidence>
<dbReference type="HAMAP" id="MF_00049_B">
    <property type="entry name" value="Leu_tRNA_synth_B"/>
    <property type="match status" value="1"/>
</dbReference>
<dbReference type="Gene3D" id="1.10.730.10">
    <property type="entry name" value="Isoleucyl-tRNA Synthetase, Domain 1"/>
    <property type="match status" value="2"/>
</dbReference>
<evidence type="ECO:0000256" key="2">
    <source>
        <dbReference type="ARBA" id="ARBA00022490"/>
    </source>
</evidence>
<evidence type="ECO:0000256" key="6">
    <source>
        <dbReference type="ARBA" id="ARBA00022917"/>
    </source>
</evidence>
<evidence type="ECO:0000259" key="14">
    <source>
        <dbReference type="Pfam" id="PF13603"/>
    </source>
</evidence>
<evidence type="ECO:0000256" key="3">
    <source>
        <dbReference type="ARBA" id="ARBA00022598"/>
    </source>
</evidence>
<dbReference type="InterPro" id="IPR014729">
    <property type="entry name" value="Rossmann-like_a/b/a_fold"/>
</dbReference>
<feature type="domain" description="Methionyl/Leucyl tRNA synthetase" evidence="13">
    <location>
        <begin position="40"/>
        <end position="181"/>
    </location>
</feature>
<feature type="binding site" evidence="9">
    <location>
        <position position="592"/>
    </location>
    <ligand>
        <name>ATP</name>
        <dbReference type="ChEBI" id="CHEBI:30616"/>
    </ligand>
</feature>
<evidence type="ECO:0000256" key="10">
    <source>
        <dbReference type="RuleBase" id="RU363039"/>
    </source>
</evidence>
<evidence type="ECO:0000313" key="15">
    <source>
        <dbReference type="EMBL" id="OGY98046.1"/>
    </source>
</evidence>
<name>A0A1G2CA19_9BACT</name>
<dbReference type="InterPro" id="IPR002300">
    <property type="entry name" value="aa-tRNA-synth_Ia"/>
</dbReference>
<dbReference type="AlphaFoldDB" id="A0A1G2CA19"/>
<dbReference type="PANTHER" id="PTHR43740:SF2">
    <property type="entry name" value="LEUCINE--TRNA LIGASE, MITOCHONDRIAL"/>
    <property type="match status" value="1"/>
</dbReference>
<comment type="similarity">
    <text evidence="1 9 10">Belongs to the class-I aminoacyl-tRNA synthetase family.</text>
</comment>
<evidence type="ECO:0000256" key="7">
    <source>
        <dbReference type="ARBA" id="ARBA00023146"/>
    </source>
</evidence>
<keyword evidence="4 9" id="KW-0547">Nucleotide-binding</keyword>
<dbReference type="GO" id="GO:0005829">
    <property type="term" value="C:cytosol"/>
    <property type="evidence" value="ECO:0007669"/>
    <property type="project" value="TreeGrafter"/>
</dbReference>
<proteinExistence type="inferred from homology"/>
<dbReference type="NCBIfam" id="TIGR00396">
    <property type="entry name" value="leuS_bact"/>
    <property type="match status" value="1"/>
</dbReference>
<keyword evidence="5 9" id="KW-0067">ATP-binding</keyword>
<dbReference type="EC" id="6.1.1.4" evidence="9"/>
<dbReference type="GO" id="GO:0004823">
    <property type="term" value="F:leucine-tRNA ligase activity"/>
    <property type="evidence" value="ECO:0007669"/>
    <property type="project" value="UniProtKB-UniRule"/>
</dbReference>
<dbReference type="InterPro" id="IPR025709">
    <property type="entry name" value="Leu_tRNA-synth_edit"/>
</dbReference>
<dbReference type="Pfam" id="PF13603">
    <property type="entry name" value="tRNA-synt_1_2"/>
    <property type="match status" value="1"/>
</dbReference>
<keyword evidence="2 9" id="KW-0963">Cytoplasm</keyword>
<dbReference type="InterPro" id="IPR015413">
    <property type="entry name" value="Methionyl/Leucyl_tRNA_Synth"/>
</dbReference>
<dbReference type="FunFam" id="3.40.50.620:FF:000056">
    <property type="entry name" value="Leucine--tRNA ligase"/>
    <property type="match status" value="1"/>
</dbReference>
<evidence type="ECO:0000256" key="5">
    <source>
        <dbReference type="ARBA" id="ARBA00022840"/>
    </source>
</evidence>
<dbReference type="InterPro" id="IPR009080">
    <property type="entry name" value="tRNAsynth_Ia_anticodon-bd"/>
</dbReference>
<dbReference type="SUPFAM" id="SSF47323">
    <property type="entry name" value="Anticodon-binding domain of a subclass of class I aminoacyl-tRNA synthetases"/>
    <property type="match status" value="1"/>
</dbReference>
<dbReference type="CDD" id="cd07958">
    <property type="entry name" value="Anticodon_Ia_Leu_BEm"/>
    <property type="match status" value="1"/>
</dbReference>
<evidence type="ECO:0000256" key="8">
    <source>
        <dbReference type="ARBA" id="ARBA00047469"/>
    </source>
</evidence>
<keyword evidence="3 9" id="KW-0436">Ligase</keyword>
<dbReference type="InterPro" id="IPR013155">
    <property type="entry name" value="M/V/L/I-tRNA-synth_anticd-bd"/>
</dbReference>
<sequence length="808" mass="91442">MKYDFKAIEKKWQKAWEKRGIFKAKDRVPGVENFYHLVMFPYPSGDLHIGHWYNFAPADVFARFMRMTGHNVMSPIGFDAFGLPAENAAIKRNIHPRDWTLKNVETMTEQMKSMGNSYDWSRLVVTCLPEYYKWNQWLFLQFLKHGLAYRKKAPANWCPSCKTVLANEQVVEGRCERCATEVVQKEIEQWLLKITDYAERLLNDLAGLDWPEKTKTMQRNWIGRSEGATLSFSVKGTGETIEVFTTRPDTLFGATYVVLTPTHPLLAKGTLQIANRSEVEEYIKTAGHKTEQERLAAAGEKTGIELEGAKAINPANKEEVPIWVSDYVLASYGTGAIMAVPAHDERDFEFAKKFKLSIKKVIEPLAIAPEPVPGQAVPRVALVSDCWAGEGTLVNSGKFDGMPSEEAKWKIANFAKGKREVQYRLRDWLISRQRYWGTPIPVVYCEACGIQPVPEDELPVLLPDLKDFRPANDGRSPLARAESFLKAKCPKCGGDAERETDTMDTFFDSSWYFLRYTDPGNDVKFADAKKMRAWLPVRMYIGGAEHTVLHLLYSRFFTKFLADQGYLDFTEPFMALRHQGLILGPDGQKMSKSRGNVVDPDDLVARYGADAVRLHLCFMAEYDKGGPWNPTGILGVVRFLERVWKLPDLVKEEESQRVTRAVQKAVKKVGEDVQAFKFNTAVSALMVAQNEIEAGGAIAKSSYEQYLKILAPFAPHLAEELWEIVGHKDSIHRAEWPGYDEAFVVDDTFSLVVQINGKVRDSFEVPASITEEEAVKLTLARESVKKHISTAKPKRVIYVPGRLINIVI</sequence>
<feature type="domain" description="Methionyl/Valyl/Leucyl/Isoleucyl-tRNA synthetase anticodon-binding" evidence="12">
    <location>
        <begin position="661"/>
        <end position="772"/>
    </location>
</feature>
<comment type="catalytic activity">
    <reaction evidence="8 9">
        <text>tRNA(Leu) + L-leucine + ATP = L-leucyl-tRNA(Leu) + AMP + diphosphate</text>
        <dbReference type="Rhea" id="RHEA:11688"/>
        <dbReference type="Rhea" id="RHEA-COMP:9613"/>
        <dbReference type="Rhea" id="RHEA-COMP:9622"/>
        <dbReference type="ChEBI" id="CHEBI:30616"/>
        <dbReference type="ChEBI" id="CHEBI:33019"/>
        <dbReference type="ChEBI" id="CHEBI:57427"/>
        <dbReference type="ChEBI" id="CHEBI:78442"/>
        <dbReference type="ChEBI" id="CHEBI:78494"/>
        <dbReference type="ChEBI" id="CHEBI:456215"/>
        <dbReference type="EC" id="6.1.1.4"/>
    </reaction>
</comment>
<dbReference type="Proteomes" id="UP000178796">
    <property type="component" value="Unassembled WGS sequence"/>
</dbReference>
<dbReference type="SUPFAM" id="SSF50677">
    <property type="entry name" value="ValRS/IleRS/LeuRS editing domain"/>
    <property type="match status" value="1"/>
</dbReference>
<dbReference type="Pfam" id="PF00133">
    <property type="entry name" value="tRNA-synt_1"/>
    <property type="match status" value="1"/>
</dbReference>
<keyword evidence="6 9" id="KW-0648">Protein biosynthesis</keyword>
<dbReference type="FunFam" id="1.10.730.10:FF:000002">
    <property type="entry name" value="Leucine--tRNA ligase"/>
    <property type="match status" value="1"/>
</dbReference>
<evidence type="ECO:0000259" key="12">
    <source>
        <dbReference type="Pfam" id="PF08264"/>
    </source>
</evidence>
<evidence type="ECO:0000259" key="11">
    <source>
        <dbReference type="Pfam" id="PF00133"/>
    </source>
</evidence>
<keyword evidence="7 9" id="KW-0030">Aminoacyl-tRNA synthetase</keyword>
<dbReference type="Gene3D" id="3.40.50.620">
    <property type="entry name" value="HUPs"/>
    <property type="match status" value="2"/>
</dbReference>
<reference evidence="15 16" key="1">
    <citation type="journal article" date="2016" name="Nat. Commun.">
        <title>Thousands of microbial genomes shed light on interconnected biogeochemical processes in an aquifer system.</title>
        <authorList>
            <person name="Anantharaman K."/>
            <person name="Brown C.T."/>
            <person name="Hug L.A."/>
            <person name="Sharon I."/>
            <person name="Castelle C.J."/>
            <person name="Probst A.J."/>
            <person name="Thomas B.C."/>
            <person name="Singh A."/>
            <person name="Wilkins M.J."/>
            <person name="Karaoz U."/>
            <person name="Brodie E.L."/>
            <person name="Williams K.H."/>
            <person name="Hubbard S.S."/>
            <person name="Banfield J.F."/>
        </authorList>
    </citation>
    <scope>NUCLEOTIDE SEQUENCE [LARGE SCALE GENOMIC DNA]</scope>
</reference>
<dbReference type="SUPFAM" id="SSF52374">
    <property type="entry name" value="Nucleotidylyl transferase"/>
    <property type="match status" value="1"/>
</dbReference>
<dbReference type="InterPro" id="IPR002302">
    <property type="entry name" value="Leu-tRNA-ligase"/>
</dbReference>
<comment type="subcellular location">
    <subcellularLocation>
        <location evidence="9">Cytoplasm</location>
    </subcellularLocation>
</comment>
<organism evidence="15 16">
    <name type="scientific">Candidatus Liptonbacteria bacterium RIFCSPHIGHO2_12_FULL_60_13</name>
    <dbReference type="NCBI Taxonomy" id="1798648"/>
    <lineage>
        <taxon>Bacteria</taxon>
        <taxon>Candidatus Liptoniibacteriota</taxon>
    </lineage>
</organism>
<feature type="domain" description="Leucyl-tRNA synthetase editing" evidence="14">
    <location>
        <begin position="219"/>
        <end position="414"/>
    </location>
</feature>